<gene>
    <name evidence="2" type="ORF">AJ79_05219</name>
</gene>
<feature type="signal peptide" evidence="1">
    <location>
        <begin position="1"/>
        <end position="22"/>
    </location>
</feature>
<reference evidence="2 3" key="1">
    <citation type="submission" date="2017-10" db="EMBL/GenBank/DDBJ databases">
        <title>Comparative genomics in systemic dimorphic fungi from Ajellomycetaceae.</title>
        <authorList>
            <person name="Munoz J.F."/>
            <person name="Mcewen J.G."/>
            <person name="Clay O.K."/>
            <person name="Cuomo C.A."/>
        </authorList>
    </citation>
    <scope>NUCLEOTIDE SEQUENCE [LARGE SCALE GENOMIC DNA]</scope>
    <source>
        <strain evidence="2 3">UAMH5409</strain>
    </source>
</reference>
<keyword evidence="3" id="KW-1185">Reference proteome</keyword>
<evidence type="ECO:0000313" key="2">
    <source>
        <dbReference type="EMBL" id="PGH10859.1"/>
    </source>
</evidence>
<dbReference type="Proteomes" id="UP000223968">
    <property type="component" value="Unassembled WGS sequence"/>
</dbReference>
<sequence>MHPSTYFAALLSAASLGTFAAAQNTQAHIYTGEAYGGAHMALDTRVCYPLHAGFTRKVRSIKVNGSLCTLYDQLSCGGWATTILSDTPRIDSATSLRTQSIRCDTLN</sequence>
<evidence type="ECO:0000313" key="3">
    <source>
        <dbReference type="Proteomes" id="UP000223968"/>
    </source>
</evidence>
<evidence type="ECO:0008006" key="4">
    <source>
        <dbReference type="Google" id="ProtNLM"/>
    </source>
</evidence>
<accession>A0A2B7XPE7</accession>
<comment type="caution">
    <text evidence="2">The sequence shown here is derived from an EMBL/GenBank/DDBJ whole genome shotgun (WGS) entry which is preliminary data.</text>
</comment>
<evidence type="ECO:0000256" key="1">
    <source>
        <dbReference type="SAM" id="SignalP"/>
    </source>
</evidence>
<proteinExistence type="predicted"/>
<dbReference type="SUPFAM" id="SSF49695">
    <property type="entry name" value="gamma-Crystallin-like"/>
    <property type="match status" value="1"/>
</dbReference>
<dbReference type="InterPro" id="IPR011024">
    <property type="entry name" value="G_crystallin-like"/>
</dbReference>
<keyword evidence="1" id="KW-0732">Signal</keyword>
<feature type="chain" id="PRO_5012383198" description="Beta/gamma crystallin 'Greek key' domain-containing protein" evidence="1">
    <location>
        <begin position="23"/>
        <end position="107"/>
    </location>
</feature>
<name>A0A2B7XPE7_9EURO</name>
<dbReference type="AlphaFoldDB" id="A0A2B7XPE7"/>
<organism evidence="2 3">
    <name type="scientific">Helicocarpus griseus UAMH5409</name>
    <dbReference type="NCBI Taxonomy" id="1447875"/>
    <lineage>
        <taxon>Eukaryota</taxon>
        <taxon>Fungi</taxon>
        <taxon>Dikarya</taxon>
        <taxon>Ascomycota</taxon>
        <taxon>Pezizomycotina</taxon>
        <taxon>Eurotiomycetes</taxon>
        <taxon>Eurotiomycetidae</taxon>
        <taxon>Onygenales</taxon>
        <taxon>Ajellomycetaceae</taxon>
        <taxon>Helicocarpus</taxon>
    </lineage>
</organism>
<dbReference type="Gene3D" id="2.60.20.10">
    <property type="entry name" value="Crystallins"/>
    <property type="match status" value="1"/>
</dbReference>
<dbReference type="EMBL" id="PDNB01000081">
    <property type="protein sequence ID" value="PGH10859.1"/>
    <property type="molecule type" value="Genomic_DNA"/>
</dbReference>
<protein>
    <recommendedName>
        <fullName evidence="4">Beta/gamma crystallin 'Greek key' domain-containing protein</fullName>
    </recommendedName>
</protein>